<reference evidence="1 2" key="1">
    <citation type="journal article" date="2020" name="Microbiol. Resour. Announc.">
        <title>Draft Genome Sequence of a Cladosporium Species Isolated from the Mesophotic Ascidian Didemnum maculosum.</title>
        <authorList>
            <person name="Gioti A."/>
            <person name="Siaperas R."/>
            <person name="Nikolaivits E."/>
            <person name="Le Goff G."/>
            <person name="Ouazzani J."/>
            <person name="Kotoulas G."/>
            <person name="Topakas E."/>
        </authorList>
    </citation>
    <scope>NUCLEOTIDE SEQUENCE [LARGE SCALE GENOMIC DNA]</scope>
    <source>
        <strain evidence="1 2">TM138-S3</strain>
    </source>
</reference>
<dbReference type="PANTHER" id="PTHR35569">
    <property type="entry name" value="CYANAMIDE HYDRATASE DDI2-RELATED"/>
    <property type="match status" value="1"/>
</dbReference>
<evidence type="ECO:0000313" key="2">
    <source>
        <dbReference type="Proteomes" id="UP000803884"/>
    </source>
</evidence>
<dbReference type="Proteomes" id="UP000803884">
    <property type="component" value="Unassembled WGS sequence"/>
</dbReference>
<dbReference type="PANTHER" id="PTHR35569:SF1">
    <property type="entry name" value="CYANAMIDE HYDRATASE DDI2-RELATED"/>
    <property type="match status" value="1"/>
</dbReference>
<name>A0AB34KI26_9PEZI</name>
<sequence>MATGSSIPSCVPKDAVSQAAYHHAQTQLHPVILAHSLRVYLYSSAFSKVDLSSLPQFTPTTGSEIFATDTQLLDEQSIFLASIFHDMGTCAAHDHAQRFEACGADAAVDFMQAHGVVDKVVLREVWTAIALHTSPGLAERMSALTRVIRLGPKTDFGHEGYRALLGEEFVKAAEEEFPRGNPAKVLGDIVAGQAEARERAERDAKAPAVSWPWNLLRCRLEEPEWEGVNKGF</sequence>
<dbReference type="GeneID" id="96007770"/>
<accession>A0AB34KI26</accession>
<proteinExistence type="predicted"/>
<comment type="caution">
    <text evidence="1">The sequence shown here is derived from an EMBL/GenBank/DDBJ whole genome shotgun (WGS) entry which is preliminary data.</text>
</comment>
<dbReference type="EMBL" id="JAAQHG020000026">
    <property type="protein sequence ID" value="KAL1584413.1"/>
    <property type="molecule type" value="Genomic_DNA"/>
</dbReference>
<protein>
    <recommendedName>
        <fullName evidence="3">HD domain-containing protein</fullName>
    </recommendedName>
</protein>
<gene>
    <name evidence="1" type="ORF">WHR41_06327</name>
</gene>
<dbReference type="RefSeq" id="XP_069227519.1">
    <property type="nucleotide sequence ID" value="XM_069374932.1"/>
</dbReference>
<organism evidence="1 2">
    <name type="scientific">Cladosporium halotolerans</name>
    <dbReference type="NCBI Taxonomy" id="1052096"/>
    <lineage>
        <taxon>Eukaryota</taxon>
        <taxon>Fungi</taxon>
        <taxon>Dikarya</taxon>
        <taxon>Ascomycota</taxon>
        <taxon>Pezizomycotina</taxon>
        <taxon>Dothideomycetes</taxon>
        <taxon>Dothideomycetidae</taxon>
        <taxon>Cladosporiales</taxon>
        <taxon>Cladosporiaceae</taxon>
        <taxon>Cladosporium</taxon>
    </lineage>
</organism>
<evidence type="ECO:0000313" key="1">
    <source>
        <dbReference type="EMBL" id="KAL1584413.1"/>
    </source>
</evidence>
<evidence type="ECO:0008006" key="3">
    <source>
        <dbReference type="Google" id="ProtNLM"/>
    </source>
</evidence>
<dbReference type="SUPFAM" id="SSF109604">
    <property type="entry name" value="HD-domain/PDEase-like"/>
    <property type="match status" value="1"/>
</dbReference>
<dbReference type="AlphaFoldDB" id="A0AB34KI26"/>
<dbReference type="Gene3D" id="1.10.3210.10">
    <property type="entry name" value="Hypothetical protein af1432"/>
    <property type="match status" value="1"/>
</dbReference>
<keyword evidence="2" id="KW-1185">Reference proteome</keyword>